<proteinExistence type="predicted"/>
<dbReference type="PANTHER" id="PTHR33070">
    <property type="entry name" value="OS06G0725500 PROTEIN"/>
    <property type="match status" value="1"/>
</dbReference>
<dbReference type="GO" id="GO:0048367">
    <property type="term" value="P:shoot system development"/>
    <property type="evidence" value="ECO:0007669"/>
    <property type="project" value="InterPro"/>
</dbReference>
<evidence type="ECO:0000313" key="1">
    <source>
        <dbReference type="EMBL" id="KAF5740934.1"/>
    </source>
</evidence>
<name>A0A7J7D3K7_TRIWF</name>
<dbReference type="AlphaFoldDB" id="A0A7J7D3K7"/>
<dbReference type="InParanoid" id="A0A7J7D3K7"/>
<organism evidence="1 2">
    <name type="scientific">Tripterygium wilfordii</name>
    <name type="common">Thunder God vine</name>
    <dbReference type="NCBI Taxonomy" id="458696"/>
    <lineage>
        <taxon>Eukaryota</taxon>
        <taxon>Viridiplantae</taxon>
        <taxon>Streptophyta</taxon>
        <taxon>Embryophyta</taxon>
        <taxon>Tracheophyta</taxon>
        <taxon>Spermatophyta</taxon>
        <taxon>Magnoliopsida</taxon>
        <taxon>eudicotyledons</taxon>
        <taxon>Gunneridae</taxon>
        <taxon>Pentapetalae</taxon>
        <taxon>rosids</taxon>
        <taxon>fabids</taxon>
        <taxon>Celastrales</taxon>
        <taxon>Celastraceae</taxon>
        <taxon>Tripterygium</taxon>
    </lineage>
</organism>
<dbReference type="InterPro" id="IPR004320">
    <property type="entry name" value="BPS1_pln"/>
</dbReference>
<dbReference type="FunCoup" id="A0A7J7D3K7">
    <property type="interactions" value="51"/>
</dbReference>
<dbReference type="Proteomes" id="UP000593562">
    <property type="component" value="Unassembled WGS sequence"/>
</dbReference>
<reference evidence="1 2" key="1">
    <citation type="journal article" date="2020" name="Nat. Commun.">
        <title>Genome of Tripterygium wilfordii and identification of cytochrome P450 involved in triptolide biosynthesis.</title>
        <authorList>
            <person name="Tu L."/>
            <person name="Su P."/>
            <person name="Zhang Z."/>
            <person name="Gao L."/>
            <person name="Wang J."/>
            <person name="Hu T."/>
            <person name="Zhou J."/>
            <person name="Zhang Y."/>
            <person name="Zhao Y."/>
            <person name="Liu Y."/>
            <person name="Song Y."/>
            <person name="Tong Y."/>
            <person name="Lu Y."/>
            <person name="Yang J."/>
            <person name="Xu C."/>
            <person name="Jia M."/>
            <person name="Peters R.J."/>
            <person name="Huang L."/>
            <person name="Gao W."/>
        </authorList>
    </citation>
    <scope>NUCLEOTIDE SEQUENCE [LARGE SCALE GENOMIC DNA]</scope>
    <source>
        <strain evidence="2">cv. XIE 37</strain>
        <tissue evidence="1">Leaf</tissue>
    </source>
</reference>
<evidence type="ECO:0000313" key="2">
    <source>
        <dbReference type="Proteomes" id="UP000593562"/>
    </source>
</evidence>
<evidence type="ECO:0008006" key="3">
    <source>
        <dbReference type="Google" id="ProtNLM"/>
    </source>
</evidence>
<dbReference type="PANTHER" id="PTHR33070:SF49">
    <property type="entry name" value="OS06G0725500 PROTEIN"/>
    <property type="match status" value="1"/>
</dbReference>
<dbReference type="Pfam" id="PF03087">
    <property type="entry name" value="BPS1"/>
    <property type="match status" value="1"/>
</dbReference>
<accession>A0A7J7D3K7</accession>
<protein>
    <recommendedName>
        <fullName evidence="3">DUF241 domain protein</fullName>
    </recommendedName>
</protein>
<sequence length="296" mass="33182">MVGVFSRSFSFPNKINPNRPSKPPISHHTRCVSLPCRSHPLISHLKDEINDLKSWSNSKPETRNSAWICDGLSRLKDLHDSLDDLLQIPQTQESLRRQPYLVENLLEDFLKFVDVYGIFRTSVLSFNEEVTASQVGIRKRDDLKAALYIKARKRLIIEMNKLVSTVRSISVPAPALITVGDAEVAGVTGDVVEVTALVSTTLFNGISSSFGARKSWRSGLGLSKKVKVEGGIEEFEKIGAESLLELKKKKDEEIKMVLKRMQELESCIGRIESCSERVFRGLIKSKVSLLNTLTDR</sequence>
<gene>
    <name evidence="1" type="ORF">HS088_TW11G01016</name>
</gene>
<dbReference type="GO" id="GO:0048364">
    <property type="term" value="P:root development"/>
    <property type="evidence" value="ECO:0007669"/>
    <property type="project" value="InterPro"/>
</dbReference>
<comment type="caution">
    <text evidence="1">The sequence shown here is derived from an EMBL/GenBank/DDBJ whole genome shotgun (WGS) entry which is preliminary data.</text>
</comment>
<keyword evidence="2" id="KW-1185">Reference proteome</keyword>
<dbReference type="EMBL" id="JAAARO010000011">
    <property type="protein sequence ID" value="KAF5740934.1"/>
    <property type="molecule type" value="Genomic_DNA"/>
</dbReference>
<dbReference type="OrthoDB" id="695739at2759"/>